<dbReference type="EMBL" id="BAAATK010000021">
    <property type="protein sequence ID" value="GAA2441405.1"/>
    <property type="molecule type" value="Genomic_DNA"/>
</dbReference>
<organism evidence="1 2">
    <name type="scientific">Streptomyces glaucus</name>
    <dbReference type="NCBI Taxonomy" id="284029"/>
    <lineage>
        <taxon>Bacteria</taxon>
        <taxon>Bacillati</taxon>
        <taxon>Actinomycetota</taxon>
        <taxon>Actinomycetes</taxon>
        <taxon>Kitasatosporales</taxon>
        <taxon>Streptomycetaceae</taxon>
        <taxon>Streptomyces</taxon>
    </lineage>
</organism>
<proteinExistence type="predicted"/>
<evidence type="ECO:0008006" key="3">
    <source>
        <dbReference type="Google" id="ProtNLM"/>
    </source>
</evidence>
<accession>A0ABP5X3S5</accession>
<dbReference type="Proteomes" id="UP001500460">
    <property type="component" value="Unassembled WGS sequence"/>
</dbReference>
<comment type="caution">
    <text evidence="1">The sequence shown here is derived from an EMBL/GenBank/DDBJ whole genome shotgun (WGS) entry which is preliminary data.</text>
</comment>
<reference evidence="2" key="1">
    <citation type="journal article" date="2019" name="Int. J. Syst. Evol. Microbiol.">
        <title>The Global Catalogue of Microorganisms (GCM) 10K type strain sequencing project: providing services to taxonomists for standard genome sequencing and annotation.</title>
        <authorList>
            <consortium name="The Broad Institute Genomics Platform"/>
            <consortium name="The Broad Institute Genome Sequencing Center for Infectious Disease"/>
            <person name="Wu L."/>
            <person name="Ma J."/>
        </authorList>
    </citation>
    <scope>NUCLEOTIDE SEQUENCE [LARGE SCALE GENOMIC DNA]</scope>
    <source>
        <strain evidence="2">JCM 6922</strain>
    </source>
</reference>
<protein>
    <recommendedName>
        <fullName evidence="3">Secreted protein</fullName>
    </recommendedName>
</protein>
<gene>
    <name evidence="1" type="ORF">GCM10010421_35130</name>
</gene>
<sequence>MKWVLLGAVLALYLLYPSLLTPVAELLVKPVPAAFALGLAAGLRARSTRRPAR</sequence>
<evidence type="ECO:0000313" key="2">
    <source>
        <dbReference type="Proteomes" id="UP001500460"/>
    </source>
</evidence>
<evidence type="ECO:0000313" key="1">
    <source>
        <dbReference type="EMBL" id="GAA2441405.1"/>
    </source>
</evidence>
<name>A0ABP5X3S5_9ACTN</name>
<keyword evidence="2" id="KW-1185">Reference proteome</keyword>
<dbReference type="RefSeq" id="WP_344604407.1">
    <property type="nucleotide sequence ID" value="NZ_BAAATK010000021.1"/>
</dbReference>